<evidence type="ECO:0000256" key="2">
    <source>
        <dbReference type="ARBA" id="ARBA00023157"/>
    </source>
</evidence>
<evidence type="ECO:0000259" key="5">
    <source>
        <dbReference type="SMART" id="SM00560"/>
    </source>
</evidence>
<dbReference type="PANTHER" id="PTHR46943:SF1">
    <property type="entry name" value="PENTRAXIN-RELATED PROTEIN PTX3"/>
    <property type="match status" value="1"/>
</dbReference>
<dbReference type="Proteomes" id="UP000573327">
    <property type="component" value="Unassembled WGS sequence"/>
</dbReference>
<feature type="compositionally biased region" description="Low complexity" evidence="3">
    <location>
        <begin position="753"/>
        <end position="767"/>
    </location>
</feature>
<comment type="caution">
    <text evidence="6">The sequence shown here is derived from an EMBL/GenBank/DDBJ whole genome shotgun (WGS) entry which is preliminary data.</text>
</comment>
<dbReference type="SUPFAM" id="SSF50370">
    <property type="entry name" value="Ricin B-like lectins"/>
    <property type="match status" value="1"/>
</dbReference>
<dbReference type="InterPro" id="IPR013320">
    <property type="entry name" value="ConA-like_dom_sf"/>
</dbReference>
<proteinExistence type="predicted"/>
<keyword evidence="7" id="KW-1185">Reference proteome</keyword>
<dbReference type="InterPro" id="IPR042837">
    <property type="entry name" value="PTX3"/>
</dbReference>
<dbReference type="Gene3D" id="2.80.10.50">
    <property type="match status" value="1"/>
</dbReference>
<dbReference type="SMART" id="SM00560">
    <property type="entry name" value="LamGL"/>
    <property type="match status" value="2"/>
</dbReference>
<dbReference type="PROSITE" id="PS50231">
    <property type="entry name" value="RICIN_B_LECTIN"/>
    <property type="match status" value="1"/>
</dbReference>
<evidence type="ECO:0000313" key="6">
    <source>
        <dbReference type="EMBL" id="MBB4945830.1"/>
    </source>
</evidence>
<dbReference type="CDD" id="cd23451">
    <property type="entry name" value="beta-trefoil_Ricin_laminarinase"/>
    <property type="match status" value="1"/>
</dbReference>
<dbReference type="GO" id="GO:0006955">
    <property type="term" value="P:immune response"/>
    <property type="evidence" value="ECO:0007669"/>
    <property type="project" value="InterPro"/>
</dbReference>
<name>A0A7W7S8H1_9ACTN</name>
<feature type="region of interest" description="Disordered" evidence="3">
    <location>
        <begin position="750"/>
        <end position="769"/>
    </location>
</feature>
<dbReference type="Gene3D" id="2.60.120.200">
    <property type="match status" value="2"/>
</dbReference>
<dbReference type="PANTHER" id="PTHR46943">
    <property type="entry name" value="PENTRAXIN-RELATED PROTEIN PTX3"/>
    <property type="match status" value="1"/>
</dbReference>
<evidence type="ECO:0000313" key="7">
    <source>
        <dbReference type="Proteomes" id="UP000573327"/>
    </source>
</evidence>
<feature type="domain" description="Ricin B lectin" evidence="4">
    <location>
        <begin position="983"/>
        <end position="1107"/>
    </location>
</feature>
<organism evidence="6 7">
    <name type="scientific">Kitasatospora gansuensis</name>
    <dbReference type="NCBI Taxonomy" id="258050"/>
    <lineage>
        <taxon>Bacteria</taxon>
        <taxon>Bacillati</taxon>
        <taxon>Actinomycetota</taxon>
        <taxon>Actinomycetes</taxon>
        <taxon>Kitasatosporales</taxon>
        <taxon>Streptomycetaceae</taxon>
        <taxon>Kitasatospora</taxon>
    </lineage>
</organism>
<gene>
    <name evidence="6" type="ORF">F4556_001365</name>
</gene>
<accession>A0A7W7S8H1</accession>
<sequence length="1599" mass="165742">MQVARAKAKSTGKSVTVDELTTPISLTVANPDGTLTRTDHQQPARVKKNGTWTPVDATLAKNPDGTYAPKATPSGVVLSGGGTGPLATFTDSQGRSLALTFPFRLPAPTVSGDNASYESVLPGVDLKATVTDQGAFREVLVVRDATAAANPVLKSLRLATTTNGLTVTADQAGNITAKASDGTAAFTTPTPVMWDSTVATAPTAGVAKSLSAPAPVAPAARAADSVGITIDASDTAVSSEKGPGRDARVSSVAVSADSAGLTLTPDAGQLTSPTTTWPVYIDPYVSPATGSTNHYTEVKEGCPGDKLYDQPQTNGQGIGYQHYDECFGLYRSFYEIDTKYLDSRMVVSNSTLYFTETYGADNGCSNTWPVTLKLMDPINKDTVWPGPREVSTIRTQTVKSAAFAGRCDPVPVLFDVTSTIRNYLDNDALTFGLFGNESKYDTNYGFMRFGTNPYIKTTYDIAPKAPSGMNTTPATQNPAEAACGAGTPGWIGMTSLNGNTSNITLDATLTTEMQGVSLKAGYHVWDNMTSNGAGSPADVSWPVSPGDAATGTLVRTNIGAQVRDGHQYGWNVWATDGTLSGPSSAYCYFNVDLSPPTLAAFTASATFPPLGSGTPTTAHAGEAAAVSVSSTDPVPGSCAPNPCISSGVQAFQYALDTNIPVSGASTVNATLVNGKPTATIPITVPNNQWGTHTLYVRAIDNAGNTQATAATYSFYAPWNPNAKVTAGDLTGDGIPDMLATTTDGNLTLIGGNSDPSSTPVTASTSARSPRRDGWNNYLIAHRGGLSQQGIDDLFAYNKALRLMYIYNNDAAAVPAGAAGHFSLTENVQGPLEHRACQTSNGPLTCSGQPSDWSQLTQLVAPGTISASLYNATHPAKRALAPDMITVESGKLWYYIGGDDPNTYFRDVRPIGSGDWTNTTLVGVGNVGATVTGTAPTATTTGGTPTLWVRNNVTGAISSYPLTFDNDGNPTSVITAPTQASLVSGITGTSGQSLCLDIAGSATTNGTPAQIWNCNSTDAQRFTLGTDNTVHVLGKCLEARGTGNDAPVQLWDCNNSSSQQWIPGPQPGTLKNLQSGRCVDDPGSNPAPGTKLVIYDCSGSGNQNWAGTSGGALPAPQSVLPLGLNSTTYPAISTPGDVNGDGNPEIYAIAANGQIVSNPGAGPADRWKLTDNTNAARAANTLTPNGGATVTADATRGNVLTGNGATAYAASVNPSVDTGKSFTVSAWTKLSSLDNNSTFVSQSGTSANGLQLYYSSWKHAFAFGHPWADDTTGNQTAAYGPTTGNAAPTMGTWYHLTGVYDAASKQLTLYVNGTKAGTATYAGTTWNATGPIQIGRRLLGTNSYGDYLAGSVSDVQTYPTALTDVTVVTAMSNIAQFSPATTLGYLLTQPADRWKLADKTDSIRPNDLTLAGHSGWPNDATRGLVLGLDGTPGARASTAGPVINTTQSYTVSAWAYLTNTNGFATVVGQSGNSTSAFFLQYSAAFKSWTFTTPSVDDANLATYAAAYDPTLPALNTWTHLVGVYDATNQTISLYVNGTLVSTASNISTWPAGGPLTIGNAKVENPFPGKISDVQTWNTAFPAATVAALKAGTQPTPVQLS</sequence>
<dbReference type="InterPro" id="IPR006558">
    <property type="entry name" value="LamG-like"/>
</dbReference>
<protein>
    <recommendedName>
        <fullName evidence="8">Ricin-type beta-trefoil lectin protein</fullName>
    </recommendedName>
</protein>
<evidence type="ECO:0008006" key="8">
    <source>
        <dbReference type="Google" id="ProtNLM"/>
    </source>
</evidence>
<keyword evidence="2" id="KW-1015">Disulfide bond</keyword>
<feature type="domain" description="LamG-like jellyroll fold" evidence="5">
    <location>
        <begin position="1219"/>
        <end position="1364"/>
    </location>
</feature>
<reference evidence="6 7" key="1">
    <citation type="submission" date="2020-08" db="EMBL/GenBank/DDBJ databases">
        <title>Sequencing the genomes of 1000 actinobacteria strains.</title>
        <authorList>
            <person name="Klenk H.-P."/>
        </authorList>
    </citation>
    <scope>NUCLEOTIDE SEQUENCE [LARGE SCALE GENOMIC DNA]</scope>
    <source>
        <strain evidence="6 7">DSM 44786</strain>
    </source>
</reference>
<evidence type="ECO:0000256" key="3">
    <source>
        <dbReference type="SAM" id="MobiDB-lite"/>
    </source>
</evidence>
<evidence type="ECO:0000256" key="1">
    <source>
        <dbReference type="ARBA" id="ARBA00022729"/>
    </source>
</evidence>
<dbReference type="InterPro" id="IPR000772">
    <property type="entry name" value="Ricin_B_lectin"/>
</dbReference>
<dbReference type="RefSeq" id="WP_184912490.1">
    <property type="nucleotide sequence ID" value="NZ_JACHJR010000001.1"/>
</dbReference>
<evidence type="ECO:0000259" key="4">
    <source>
        <dbReference type="SMART" id="SM00458"/>
    </source>
</evidence>
<dbReference type="SMART" id="SM00458">
    <property type="entry name" value="RICIN"/>
    <property type="match status" value="1"/>
</dbReference>
<dbReference type="EMBL" id="JACHJR010000001">
    <property type="protein sequence ID" value="MBB4945830.1"/>
    <property type="molecule type" value="Genomic_DNA"/>
</dbReference>
<keyword evidence="1" id="KW-0732">Signal</keyword>
<dbReference type="Pfam" id="PF13385">
    <property type="entry name" value="Laminin_G_3"/>
    <property type="match status" value="2"/>
</dbReference>
<feature type="domain" description="LamG-like jellyroll fold" evidence="5">
    <location>
        <begin position="1446"/>
        <end position="1582"/>
    </location>
</feature>
<dbReference type="InterPro" id="IPR035992">
    <property type="entry name" value="Ricin_B-like_lectins"/>
</dbReference>
<dbReference type="Pfam" id="PF00652">
    <property type="entry name" value="Ricin_B_lectin"/>
    <property type="match status" value="1"/>
</dbReference>
<dbReference type="SUPFAM" id="SSF49899">
    <property type="entry name" value="Concanavalin A-like lectins/glucanases"/>
    <property type="match status" value="2"/>
</dbReference>